<proteinExistence type="predicted"/>
<keyword evidence="2" id="KW-1185">Reference proteome</keyword>
<evidence type="ECO:0000313" key="2">
    <source>
        <dbReference type="Proteomes" id="UP001501495"/>
    </source>
</evidence>
<evidence type="ECO:0000313" key="1">
    <source>
        <dbReference type="EMBL" id="GAA4109858.1"/>
    </source>
</evidence>
<name>A0ABP7XAW0_9ACTN</name>
<comment type="caution">
    <text evidence="1">The sequence shown here is derived from an EMBL/GenBank/DDBJ whole genome shotgun (WGS) entry which is preliminary data.</text>
</comment>
<accession>A0ABP7XAW0</accession>
<dbReference type="EMBL" id="BAAAZH010000003">
    <property type="protein sequence ID" value="GAA4109858.1"/>
    <property type="molecule type" value="Genomic_DNA"/>
</dbReference>
<dbReference type="Proteomes" id="UP001501495">
    <property type="component" value="Unassembled WGS sequence"/>
</dbReference>
<gene>
    <name evidence="1" type="ORF">GCM10022215_04600</name>
</gene>
<reference evidence="2" key="1">
    <citation type="journal article" date="2019" name="Int. J. Syst. Evol. Microbiol.">
        <title>The Global Catalogue of Microorganisms (GCM) 10K type strain sequencing project: providing services to taxonomists for standard genome sequencing and annotation.</title>
        <authorList>
            <consortium name="The Broad Institute Genomics Platform"/>
            <consortium name="The Broad Institute Genome Sequencing Center for Infectious Disease"/>
            <person name="Wu L."/>
            <person name="Ma J."/>
        </authorList>
    </citation>
    <scope>NUCLEOTIDE SEQUENCE [LARGE SCALE GENOMIC DNA]</scope>
    <source>
        <strain evidence="2">JCM 16703</strain>
    </source>
</reference>
<protein>
    <submittedName>
        <fullName evidence="1">Uncharacterized protein</fullName>
    </submittedName>
</protein>
<sequence>MSPRYRLLAPEGWDRIPLDERAERAVNRIVERQFRGIDDAPHLRAELRGSLLDQVRQAAEVGGREMFLSSVMVGPMPLQSTLLVTELDGDPAVDDSEVLGELALLLREDAGVESARVAEHPAGRAQRRVRIEPAASAESHDTLVVEWYLVAPGGASIVLLTFSTFLLPIREAFETLFDVVASSVRWRSAVTVPASG</sequence>
<organism evidence="1 2">
    <name type="scientific">Nocardioides fonticola</name>
    <dbReference type="NCBI Taxonomy" id="450363"/>
    <lineage>
        <taxon>Bacteria</taxon>
        <taxon>Bacillati</taxon>
        <taxon>Actinomycetota</taxon>
        <taxon>Actinomycetes</taxon>
        <taxon>Propionibacteriales</taxon>
        <taxon>Nocardioidaceae</taxon>
        <taxon>Nocardioides</taxon>
    </lineage>
</organism>
<dbReference type="RefSeq" id="WP_344731586.1">
    <property type="nucleotide sequence ID" value="NZ_BAAAZH010000003.1"/>
</dbReference>